<reference evidence="2" key="1">
    <citation type="submission" date="2015-08" db="EMBL/GenBank/DDBJ databases">
        <title>Pseudomonas aeruginosa strain CCBH4851 chromosome region.</title>
        <authorList>
            <person name="Silveira M.C."/>
            <person name="Carvalho-Assef A.P.D."/>
            <person name="Albano R.M."/>
        </authorList>
    </citation>
    <scope>NUCLEOTIDE SEQUENCE</scope>
    <source>
        <strain evidence="2">CCBH4851</strain>
    </source>
</reference>
<dbReference type="EMBL" id="KT454971">
    <property type="protein sequence ID" value="ALI58931.1"/>
    <property type="molecule type" value="Genomic_DNA"/>
</dbReference>
<proteinExistence type="predicted"/>
<name>A0A0N7HJS8_PSEAI</name>
<keyword evidence="1" id="KW-0175">Coiled coil</keyword>
<feature type="coiled-coil region" evidence="1">
    <location>
        <begin position="47"/>
        <end position="81"/>
    </location>
</feature>
<accession>A0A0N7HJS8</accession>
<organism evidence="2">
    <name type="scientific">Pseudomonas aeruginosa</name>
    <dbReference type="NCBI Taxonomy" id="287"/>
    <lineage>
        <taxon>Bacteria</taxon>
        <taxon>Pseudomonadati</taxon>
        <taxon>Pseudomonadota</taxon>
        <taxon>Gammaproteobacteria</taxon>
        <taxon>Pseudomonadales</taxon>
        <taxon>Pseudomonadaceae</taxon>
        <taxon>Pseudomonas</taxon>
    </lineage>
</organism>
<gene>
    <name evidence="2" type="ORF">CCBH4851_00227</name>
</gene>
<dbReference type="AlphaFoldDB" id="A0A0N7HJS8"/>
<sequence length="124" mass="14264">MTQPRGRIQRLDPPEATAVSDILRLFERDAGTSIEADGKVVEVFNHLRELKAKAKGLEYEIESAEERIKLFMQDHAQLTVNGKSVLTWKSQTTNRFDQSAFKEAHPALFEQFKKTSESRVFRLK</sequence>
<evidence type="ECO:0000313" key="2">
    <source>
        <dbReference type="EMBL" id="ALI58931.1"/>
    </source>
</evidence>
<evidence type="ECO:0000256" key="1">
    <source>
        <dbReference type="SAM" id="Coils"/>
    </source>
</evidence>
<protein>
    <submittedName>
        <fullName evidence="2">Uncharacterized protein</fullName>
    </submittedName>
</protein>